<dbReference type="InterPro" id="IPR002048">
    <property type="entry name" value="EF_hand_dom"/>
</dbReference>
<evidence type="ECO:0000313" key="11">
    <source>
        <dbReference type="Proteomes" id="UP000039865"/>
    </source>
</evidence>
<dbReference type="InterPro" id="IPR050230">
    <property type="entry name" value="CALM/Myosin/TropC-like"/>
</dbReference>
<organism evidence="10 11">
    <name type="scientific">Stylonychia lemnae</name>
    <name type="common">Ciliate</name>
    <dbReference type="NCBI Taxonomy" id="5949"/>
    <lineage>
        <taxon>Eukaryota</taxon>
        <taxon>Sar</taxon>
        <taxon>Alveolata</taxon>
        <taxon>Ciliophora</taxon>
        <taxon>Intramacronucleata</taxon>
        <taxon>Spirotrichea</taxon>
        <taxon>Stichotrichia</taxon>
        <taxon>Sporadotrichida</taxon>
        <taxon>Oxytrichidae</taxon>
        <taxon>Stylonychinae</taxon>
        <taxon>Stylonychia</taxon>
    </lineage>
</organism>
<name>A0A078AV38_STYLE</name>
<accession>A0A078AV38</accession>
<keyword evidence="6" id="KW-0106">Calcium</keyword>
<evidence type="ECO:0000256" key="5">
    <source>
        <dbReference type="ARBA" id="ARBA00022737"/>
    </source>
</evidence>
<proteinExistence type="inferred from homology"/>
<dbReference type="FunFam" id="1.10.238.10:FF:000178">
    <property type="entry name" value="Calmodulin-2 A"/>
    <property type="match status" value="1"/>
</dbReference>
<evidence type="ECO:0000259" key="9">
    <source>
        <dbReference type="PROSITE" id="PS50222"/>
    </source>
</evidence>
<dbReference type="OrthoDB" id="186625at2759"/>
<dbReference type="CDD" id="cd00051">
    <property type="entry name" value="EFh"/>
    <property type="match status" value="1"/>
</dbReference>
<dbReference type="PANTHER" id="PTHR23048">
    <property type="entry name" value="MYOSIN LIGHT CHAIN 1, 3"/>
    <property type="match status" value="1"/>
</dbReference>
<dbReference type="OMA" id="EYYVDAN"/>
<evidence type="ECO:0000256" key="6">
    <source>
        <dbReference type="ARBA" id="ARBA00022837"/>
    </source>
</evidence>
<dbReference type="PROSITE" id="PS00018">
    <property type="entry name" value="EF_HAND_1"/>
    <property type="match status" value="4"/>
</dbReference>
<dbReference type="InParanoid" id="A0A078AV38"/>
<comment type="similarity">
    <text evidence="2">Belongs to the centrin family.</text>
</comment>
<evidence type="ECO:0000256" key="2">
    <source>
        <dbReference type="ARBA" id="ARBA00005253"/>
    </source>
</evidence>
<gene>
    <name evidence="10" type="primary">Contig8467.g433</name>
    <name evidence="10" type="ORF">STYLEM_15160</name>
</gene>
<evidence type="ECO:0000313" key="10">
    <source>
        <dbReference type="EMBL" id="CDW86069.1"/>
    </source>
</evidence>
<dbReference type="GO" id="GO:0016460">
    <property type="term" value="C:myosin II complex"/>
    <property type="evidence" value="ECO:0007669"/>
    <property type="project" value="TreeGrafter"/>
</dbReference>
<dbReference type="SMART" id="SM00054">
    <property type="entry name" value="EFh"/>
    <property type="match status" value="4"/>
</dbReference>
<evidence type="ECO:0000256" key="4">
    <source>
        <dbReference type="ARBA" id="ARBA00022723"/>
    </source>
</evidence>
<keyword evidence="7" id="KW-0206">Cytoskeleton</keyword>
<dbReference type="EMBL" id="CCKQ01014311">
    <property type="protein sequence ID" value="CDW86069.1"/>
    <property type="molecule type" value="Genomic_DNA"/>
</dbReference>
<evidence type="ECO:0000256" key="3">
    <source>
        <dbReference type="ARBA" id="ARBA00022490"/>
    </source>
</evidence>
<feature type="domain" description="EF-hand" evidence="9">
    <location>
        <begin position="155"/>
        <end position="190"/>
    </location>
</feature>
<dbReference type="PANTHER" id="PTHR23048:SF59">
    <property type="entry name" value="EF-HAND SUPERFAMILY PROTEIN"/>
    <property type="match status" value="1"/>
</dbReference>
<dbReference type="InterPro" id="IPR011992">
    <property type="entry name" value="EF-hand-dom_pair"/>
</dbReference>
<keyword evidence="3" id="KW-0963">Cytoplasm</keyword>
<dbReference type="GO" id="GO:0005509">
    <property type="term" value="F:calcium ion binding"/>
    <property type="evidence" value="ECO:0007669"/>
    <property type="project" value="InterPro"/>
</dbReference>
<reference evidence="10 11" key="1">
    <citation type="submission" date="2014-06" db="EMBL/GenBank/DDBJ databases">
        <authorList>
            <person name="Swart Estienne"/>
        </authorList>
    </citation>
    <scope>NUCLEOTIDE SEQUENCE [LARGE SCALE GENOMIC DNA]</scope>
    <source>
        <strain evidence="10 11">130c</strain>
    </source>
</reference>
<feature type="domain" description="EF-hand" evidence="9">
    <location>
        <begin position="119"/>
        <end position="154"/>
    </location>
</feature>
<feature type="domain" description="EF-hand" evidence="9">
    <location>
        <begin position="82"/>
        <end position="117"/>
    </location>
</feature>
<dbReference type="PROSITE" id="PS50222">
    <property type="entry name" value="EF_HAND_2"/>
    <property type="match status" value="4"/>
</dbReference>
<dbReference type="InterPro" id="IPR018247">
    <property type="entry name" value="EF_Hand_1_Ca_BS"/>
</dbReference>
<evidence type="ECO:0000256" key="1">
    <source>
        <dbReference type="ARBA" id="ARBA00004245"/>
    </source>
</evidence>
<protein>
    <recommendedName>
        <fullName evidence="9">EF-hand domain-containing protein</fullName>
    </recommendedName>
</protein>
<feature type="domain" description="EF-hand" evidence="9">
    <location>
        <begin position="46"/>
        <end position="81"/>
    </location>
</feature>
<evidence type="ECO:0000256" key="8">
    <source>
        <dbReference type="ARBA" id="ARBA00025692"/>
    </source>
</evidence>
<keyword evidence="11" id="KW-1185">Reference proteome</keyword>
<dbReference type="Proteomes" id="UP000039865">
    <property type="component" value="Unassembled WGS sequence"/>
</dbReference>
<comment type="function">
    <text evidence="8">Plays a fundamental role in microtubule organizing center structure and function. Component of the infraciliary lattice (ICL) and the ciliary basal bodies.</text>
</comment>
<dbReference type="AlphaFoldDB" id="A0A078AV38"/>
<evidence type="ECO:0000256" key="7">
    <source>
        <dbReference type="ARBA" id="ARBA00023212"/>
    </source>
</evidence>
<sequence>MSEETPRANSKPNLPDYKVEYYVDANGKRRKKIKKLVKKEKELSEEQLEEIKSAFELFDKDGSGNIDIHELRDAMKALGVYLNKEKVKAVMKDMDADGSGTVEFDEFKQLMKVKIKERNSEEELRRSFRIYDEDDTGKISFADLKRVAQELKADLTDDEIKGMIYEADRDRDGEVSCDEFLRIMRKAKLM</sequence>
<comment type="subcellular location">
    <subcellularLocation>
        <location evidence="1">Cytoplasm</location>
        <location evidence="1">Cytoskeleton</location>
    </subcellularLocation>
</comment>
<keyword evidence="5" id="KW-0677">Repeat</keyword>
<dbReference type="Pfam" id="PF13499">
    <property type="entry name" value="EF-hand_7"/>
    <property type="match status" value="2"/>
</dbReference>
<dbReference type="Gene3D" id="1.10.238.10">
    <property type="entry name" value="EF-hand"/>
    <property type="match status" value="2"/>
</dbReference>
<dbReference type="SUPFAM" id="SSF47473">
    <property type="entry name" value="EF-hand"/>
    <property type="match status" value="1"/>
</dbReference>
<keyword evidence="4" id="KW-0479">Metal-binding</keyword>